<dbReference type="Gene3D" id="1.10.520.10">
    <property type="match status" value="1"/>
</dbReference>
<evidence type="ECO:0000256" key="1">
    <source>
        <dbReference type="SAM" id="Phobius"/>
    </source>
</evidence>
<name>A0AAP0F610_9MAGN</name>
<reference evidence="3 4" key="1">
    <citation type="submission" date="2024-01" db="EMBL/GenBank/DDBJ databases">
        <title>Genome assemblies of Stephania.</title>
        <authorList>
            <person name="Yang L."/>
        </authorList>
    </citation>
    <scope>NUCLEOTIDE SEQUENCE [LARGE SCALE GENOMIC DNA]</scope>
    <source>
        <strain evidence="3">QJT</strain>
        <tissue evidence="3">Leaf</tissue>
    </source>
</reference>
<feature type="domain" description="Plant heme peroxidase family profile" evidence="2">
    <location>
        <begin position="43"/>
        <end position="74"/>
    </location>
</feature>
<keyword evidence="1" id="KW-0472">Membrane</keyword>
<sequence length="168" mass="18763">MDTWHGLVSRSTAVAMWRKRIGGHGEKDETLRRNPDLYYNYGKGCDASVLLDSTPANTAEKDSTPNNPSLRGFKEQEEKFVKEFDEHKIMDAQETTADEEEMYAEEEGQLSWFNEGVRVGIGLGVGLSIGVGVSLGLLRRRAGPQWIPPLQAPSQVCYASLHRKPKKV</sequence>
<proteinExistence type="predicted"/>
<protein>
    <recommendedName>
        <fullName evidence="2">Plant heme peroxidase family profile domain-containing protein</fullName>
    </recommendedName>
</protein>
<comment type="caution">
    <text evidence="3">The sequence shown here is derived from an EMBL/GenBank/DDBJ whole genome shotgun (WGS) entry which is preliminary data.</text>
</comment>
<accession>A0AAP0F610</accession>
<dbReference type="InterPro" id="IPR002016">
    <property type="entry name" value="Haem_peroxidase"/>
</dbReference>
<dbReference type="EMBL" id="JBBNAE010000008">
    <property type="protein sequence ID" value="KAK9103082.1"/>
    <property type="molecule type" value="Genomic_DNA"/>
</dbReference>
<feature type="transmembrane region" description="Helical" evidence="1">
    <location>
        <begin position="119"/>
        <end position="138"/>
    </location>
</feature>
<keyword evidence="1" id="KW-0812">Transmembrane</keyword>
<dbReference type="Proteomes" id="UP001417504">
    <property type="component" value="Unassembled WGS sequence"/>
</dbReference>
<dbReference type="PROSITE" id="PS50873">
    <property type="entry name" value="PEROXIDASE_4"/>
    <property type="match status" value="1"/>
</dbReference>
<dbReference type="SUPFAM" id="SSF48113">
    <property type="entry name" value="Heme-dependent peroxidases"/>
    <property type="match status" value="1"/>
</dbReference>
<keyword evidence="4" id="KW-1185">Reference proteome</keyword>
<dbReference type="AlphaFoldDB" id="A0AAP0F610"/>
<evidence type="ECO:0000313" key="4">
    <source>
        <dbReference type="Proteomes" id="UP001417504"/>
    </source>
</evidence>
<keyword evidence="1" id="KW-1133">Transmembrane helix</keyword>
<dbReference type="InterPro" id="IPR010255">
    <property type="entry name" value="Haem_peroxidase_sf"/>
</dbReference>
<dbReference type="GO" id="GO:0020037">
    <property type="term" value="F:heme binding"/>
    <property type="evidence" value="ECO:0007669"/>
    <property type="project" value="InterPro"/>
</dbReference>
<dbReference type="GO" id="GO:0004601">
    <property type="term" value="F:peroxidase activity"/>
    <property type="evidence" value="ECO:0007669"/>
    <property type="project" value="InterPro"/>
</dbReference>
<evidence type="ECO:0000313" key="3">
    <source>
        <dbReference type="EMBL" id="KAK9103082.1"/>
    </source>
</evidence>
<organism evidence="3 4">
    <name type="scientific">Stephania japonica</name>
    <dbReference type="NCBI Taxonomy" id="461633"/>
    <lineage>
        <taxon>Eukaryota</taxon>
        <taxon>Viridiplantae</taxon>
        <taxon>Streptophyta</taxon>
        <taxon>Embryophyta</taxon>
        <taxon>Tracheophyta</taxon>
        <taxon>Spermatophyta</taxon>
        <taxon>Magnoliopsida</taxon>
        <taxon>Ranunculales</taxon>
        <taxon>Menispermaceae</taxon>
        <taxon>Menispermoideae</taxon>
        <taxon>Cissampelideae</taxon>
        <taxon>Stephania</taxon>
    </lineage>
</organism>
<gene>
    <name evidence="3" type="ORF">Sjap_020336</name>
</gene>
<dbReference type="GO" id="GO:0006979">
    <property type="term" value="P:response to oxidative stress"/>
    <property type="evidence" value="ECO:0007669"/>
    <property type="project" value="InterPro"/>
</dbReference>
<evidence type="ECO:0000259" key="2">
    <source>
        <dbReference type="PROSITE" id="PS50873"/>
    </source>
</evidence>